<sequence length="72" mass="8461">ATQSLLTLTKETKLEKFQPKKLYLTKIYDNKTNDLIDQCMTVWFKGPKSFTGEDVVELKTLHSRLLLIHEYD</sequence>
<dbReference type="AlphaFoldDB" id="A0A815Y9S5"/>
<evidence type="ECO:0000259" key="1">
    <source>
        <dbReference type="Pfam" id="PF10396"/>
    </source>
</evidence>
<organism evidence="2 3">
    <name type="scientific">Adineta steineri</name>
    <dbReference type="NCBI Taxonomy" id="433720"/>
    <lineage>
        <taxon>Eukaryota</taxon>
        <taxon>Metazoa</taxon>
        <taxon>Spiralia</taxon>
        <taxon>Gnathifera</taxon>
        <taxon>Rotifera</taxon>
        <taxon>Eurotatoria</taxon>
        <taxon>Bdelloidea</taxon>
        <taxon>Adinetida</taxon>
        <taxon>Adinetidae</taxon>
        <taxon>Adineta</taxon>
    </lineage>
</organism>
<feature type="domain" description="GTP-binding protein TrmE N-terminal" evidence="1">
    <location>
        <begin position="9"/>
        <end position="64"/>
    </location>
</feature>
<accession>A0A815Y9S5</accession>
<evidence type="ECO:0000313" key="3">
    <source>
        <dbReference type="Proteomes" id="UP000663845"/>
    </source>
</evidence>
<name>A0A815Y9S5_9BILA</name>
<reference evidence="2" key="1">
    <citation type="submission" date="2021-02" db="EMBL/GenBank/DDBJ databases">
        <authorList>
            <person name="Nowell W R."/>
        </authorList>
    </citation>
    <scope>NUCLEOTIDE SEQUENCE</scope>
</reference>
<dbReference type="EMBL" id="CAJNOG010008121">
    <property type="protein sequence ID" value="CAF1567669.1"/>
    <property type="molecule type" value="Genomic_DNA"/>
</dbReference>
<evidence type="ECO:0000313" key="2">
    <source>
        <dbReference type="EMBL" id="CAF1567669.1"/>
    </source>
</evidence>
<dbReference type="Gene3D" id="3.30.1360.120">
    <property type="entry name" value="Probable tRNA modification gtpase trme, domain 1"/>
    <property type="match status" value="1"/>
</dbReference>
<dbReference type="Proteomes" id="UP000663845">
    <property type="component" value="Unassembled WGS sequence"/>
</dbReference>
<dbReference type="SUPFAM" id="SSF103025">
    <property type="entry name" value="Folate-binding domain"/>
    <property type="match status" value="1"/>
</dbReference>
<dbReference type="InterPro" id="IPR018948">
    <property type="entry name" value="GTP-bd_TrmE_N"/>
</dbReference>
<gene>
    <name evidence="2" type="ORF">JYZ213_LOCUS47207</name>
</gene>
<protein>
    <recommendedName>
        <fullName evidence="1">GTP-binding protein TrmE N-terminal domain-containing protein</fullName>
    </recommendedName>
</protein>
<comment type="caution">
    <text evidence="2">The sequence shown here is derived from an EMBL/GenBank/DDBJ whole genome shotgun (WGS) entry which is preliminary data.</text>
</comment>
<dbReference type="InterPro" id="IPR027266">
    <property type="entry name" value="TrmE/GcvT-like"/>
</dbReference>
<dbReference type="Pfam" id="PF10396">
    <property type="entry name" value="TrmE_N"/>
    <property type="match status" value="1"/>
</dbReference>
<feature type="non-terminal residue" evidence="2">
    <location>
        <position position="1"/>
    </location>
</feature>
<proteinExistence type="predicted"/>